<dbReference type="Proteomes" id="UP000321570">
    <property type="component" value="Unassembled WGS sequence"/>
</dbReference>
<dbReference type="EMBL" id="CABIJS010000277">
    <property type="protein sequence ID" value="VUZ48260.1"/>
    <property type="molecule type" value="Genomic_DNA"/>
</dbReference>
<name>A0A564YM70_HYMDI</name>
<organism evidence="1 2">
    <name type="scientific">Hymenolepis diminuta</name>
    <name type="common">Rat tapeworm</name>
    <dbReference type="NCBI Taxonomy" id="6216"/>
    <lineage>
        <taxon>Eukaryota</taxon>
        <taxon>Metazoa</taxon>
        <taxon>Spiralia</taxon>
        <taxon>Lophotrochozoa</taxon>
        <taxon>Platyhelminthes</taxon>
        <taxon>Cestoda</taxon>
        <taxon>Eucestoda</taxon>
        <taxon>Cyclophyllidea</taxon>
        <taxon>Hymenolepididae</taxon>
        <taxon>Hymenolepis</taxon>
    </lineage>
</organism>
<dbReference type="AlphaFoldDB" id="A0A564YM70"/>
<evidence type="ECO:0000313" key="1">
    <source>
        <dbReference type="EMBL" id="VUZ48260.1"/>
    </source>
</evidence>
<accession>A0A564YM70</accession>
<proteinExistence type="predicted"/>
<keyword evidence="2" id="KW-1185">Reference proteome</keyword>
<protein>
    <submittedName>
        <fullName evidence="1">Uncharacterized protein</fullName>
    </submittedName>
</protein>
<sequence>MYVDPYLQLDGHKIKRVISYAFLGSAVNDKDLADDAAKLEIMKARRRMVFSVNIPAKLLETFVEGVLYGFSTIVHRKFDNNKLKSIRKRARRIMLGPYSR</sequence>
<evidence type="ECO:0000313" key="2">
    <source>
        <dbReference type="Proteomes" id="UP000321570"/>
    </source>
</evidence>
<reference evidence="1 2" key="1">
    <citation type="submission" date="2019-07" db="EMBL/GenBank/DDBJ databases">
        <authorList>
            <person name="Jastrzebski P J."/>
            <person name="Paukszto L."/>
            <person name="Jastrzebski P J."/>
        </authorList>
    </citation>
    <scope>NUCLEOTIDE SEQUENCE [LARGE SCALE GENOMIC DNA]</scope>
    <source>
        <strain evidence="1 2">WMS-il1</strain>
    </source>
</reference>
<gene>
    <name evidence="1" type="ORF">WMSIL1_LOCUS7525</name>
</gene>